<evidence type="ECO:0000313" key="3">
    <source>
        <dbReference type="Proteomes" id="UP000265926"/>
    </source>
</evidence>
<comment type="caution">
    <text evidence="2">The sequence shown here is derived from an EMBL/GenBank/DDBJ whole genome shotgun (WGS) entry which is preliminary data.</text>
</comment>
<sequence>MREFKLTEDYIELVKLLKLLRIAQTGGHAKIIVEEGEVIRNGEPEYRKRAKLVKGDVIEVAGETIKVI</sequence>
<reference evidence="2 3" key="1">
    <citation type="submission" date="2018-08" db="EMBL/GenBank/DDBJ databases">
        <title>Pallidiluteibacterium maritimus gen. nov., sp. nov., isolated from coastal sediment.</title>
        <authorList>
            <person name="Zhou L.Y."/>
        </authorList>
    </citation>
    <scope>NUCLEOTIDE SEQUENCE [LARGE SCALE GENOMIC DNA]</scope>
    <source>
        <strain evidence="2 3">XSD2</strain>
    </source>
</reference>
<dbReference type="Gene3D" id="3.10.290.10">
    <property type="entry name" value="RNA-binding S4 domain"/>
    <property type="match status" value="1"/>
</dbReference>
<dbReference type="SUPFAM" id="SSF55174">
    <property type="entry name" value="Alpha-L RNA-binding motif"/>
    <property type="match status" value="1"/>
</dbReference>
<dbReference type="AlphaFoldDB" id="A0A399T3K0"/>
<dbReference type="EMBL" id="QWGR01000003">
    <property type="protein sequence ID" value="RIJ49494.1"/>
    <property type="molecule type" value="Genomic_DNA"/>
</dbReference>
<evidence type="ECO:0000313" key="2">
    <source>
        <dbReference type="EMBL" id="RIJ49494.1"/>
    </source>
</evidence>
<evidence type="ECO:0000256" key="1">
    <source>
        <dbReference type="PROSITE-ProRule" id="PRU00182"/>
    </source>
</evidence>
<protein>
    <submittedName>
        <fullName evidence="2">RNA-binding S4 domain-containing protein</fullName>
    </submittedName>
</protein>
<keyword evidence="3" id="KW-1185">Reference proteome</keyword>
<dbReference type="InterPro" id="IPR036986">
    <property type="entry name" value="S4_RNA-bd_sf"/>
</dbReference>
<accession>A0A399T3K0</accession>
<organism evidence="2 3">
    <name type="scientific">Maribellus luteus</name>
    <dbReference type="NCBI Taxonomy" id="2305463"/>
    <lineage>
        <taxon>Bacteria</taxon>
        <taxon>Pseudomonadati</taxon>
        <taxon>Bacteroidota</taxon>
        <taxon>Bacteroidia</taxon>
        <taxon>Marinilabiliales</taxon>
        <taxon>Prolixibacteraceae</taxon>
        <taxon>Maribellus</taxon>
    </lineage>
</organism>
<dbReference type="PROSITE" id="PS50889">
    <property type="entry name" value="S4"/>
    <property type="match status" value="1"/>
</dbReference>
<dbReference type="Pfam" id="PF13275">
    <property type="entry name" value="S4_2"/>
    <property type="match status" value="1"/>
</dbReference>
<dbReference type="OrthoDB" id="9811532at2"/>
<name>A0A399T3K0_9BACT</name>
<dbReference type="RefSeq" id="WP_119437381.1">
    <property type="nucleotide sequence ID" value="NZ_QWGR01000003.1"/>
</dbReference>
<dbReference type="Proteomes" id="UP000265926">
    <property type="component" value="Unassembled WGS sequence"/>
</dbReference>
<gene>
    <name evidence="2" type="ORF">D1614_08120</name>
</gene>
<keyword evidence="1" id="KW-0694">RNA-binding</keyword>
<dbReference type="GO" id="GO:0003723">
    <property type="term" value="F:RNA binding"/>
    <property type="evidence" value="ECO:0007669"/>
    <property type="project" value="UniProtKB-KW"/>
</dbReference>
<proteinExistence type="predicted"/>